<dbReference type="Gene3D" id="3.40.50.450">
    <property type="match status" value="1"/>
</dbReference>
<reference evidence="1 2" key="1">
    <citation type="journal article" date="2018" name="ISME J.">
        <title>A methanotrophic archaeon couples anaerobic oxidation of methane to Fe(III) reduction.</title>
        <authorList>
            <person name="Cai C."/>
            <person name="Leu A.O."/>
            <person name="Xie G.J."/>
            <person name="Guo J."/>
            <person name="Feng Y."/>
            <person name="Zhao J.X."/>
            <person name="Tyson G.W."/>
            <person name="Yuan Z."/>
            <person name="Hu S."/>
        </authorList>
    </citation>
    <scope>NUCLEOTIDE SEQUENCE [LARGE SCALE GENOMIC DNA]</scope>
    <source>
        <strain evidence="1">FeB_12</strain>
    </source>
</reference>
<dbReference type="Proteomes" id="UP000250918">
    <property type="component" value="Unassembled WGS sequence"/>
</dbReference>
<comment type="caution">
    <text evidence="1">The sequence shown here is derived from an EMBL/GenBank/DDBJ whole genome shotgun (WGS) entry which is preliminary data.</text>
</comment>
<evidence type="ECO:0000313" key="1">
    <source>
        <dbReference type="EMBL" id="PWB72585.1"/>
    </source>
</evidence>
<dbReference type="InterPro" id="IPR041164">
    <property type="entry name" value="LDcluster4"/>
</dbReference>
<dbReference type="Pfam" id="PF18306">
    <property type="entry name" value="LDcluster4"/>
    <property type="match status" value="1"/>
</dbReference>
<dbReference type="InterPro" id="IPR005268">
    <property type="entry name" value="CHP00725"/>
</dbReference>
<organism evidence="1 2">
    <name type="scientific">candidate division GN15 bacterium</name>
    <dbReference type="NCBI Taxonomy" id="2072418"/>
    <lineage>
        <taxon>Bacteria</taxon>
        <taxon>candidate division GN15</taxon>
    </lineage>
</organism>
<evidence type="ECO:0000313" key="2">
    <source>
        <dbReference type="Proteomes" id="UP000250918"/>
    </source>
</evidence>
<protein>
    <submittedName>
        <fullName evidence="1">TIGR00725 family protein</fullName>
    </submittedName>
</protein>
<sequence length="160" mass="16510">MATPKQSNSRKPVIAVIGAGKCSKKMRDAAAEVGRYVAEHGGLIVCGGLGGVMEGAARGAREAGGTVIGIIPGDSAAEANEFVDLVIPTGMGEARNILVIRTADAVVAFPGKYGTLTEMAFARLFDKPLVSVQAWKLGEEVIQVEDATEAAKLALELASK</sequence>
<dbReference type="InterPro" id="IPR052341">
    <property type="entry name" value="LOG_family_nucleotidases"/>
</dbReference>
<proteinExistence type="predicted"/>
<gene>
    <name evidence="1" type="ORF">C3F09_06345</name>
</gene>
<accession>A0A855X7K6</accession>
<dbReference type="NCBIfam" id="TIGR00725">
    <property type="entry name" value="TIGR00725 family protein"/>
    <property type="match status" value="1"/>
</dbReference>
<name>A0A855X7K6_9BACT</name>
<dbReference type="PANTHER" id="PTHR43393:SF3">
    <property type="entry name" value="LYSINE DECARBOXYLASE-LIKE PROTEIN"/>
    <property type="match status" value="1"/>
</dbReference>
<dbReference type="EMBL" id="PQAP01000080">
    <property type="protein sequence ID" value="PWB72585.1"/>
    <property type="molecule type" value="Genomic_DNA"/>
</dbReference>
<dbReference type="SUPFAM" id="SSF102405">
    <property type="entry name" value="MCP/YpsA-like"/>
    <property type="match status" value="1"/>
</dbReference>
<dbReference type="AlphaFoldDB" id="A0A855X7K6"/>
<dbReference type="PANTHER" id="PTHR43393">
    <property type="entry name" value="CYTOKININ RIBOSIDE 5'-MONOPHOSPHATE PHOSPHORIBOHYDROLASE"/>
    <property type="match status" value="1"/>
</dbReference>
<dbReference type="GO" id="GO:0005829">
    <property type="term" value="C:cytosol"/>
    <property type="evidence" value="ECO:0007669"/>
    <property type="project" value="TreeGrafter"/>
</dbReference>